<accession>A0AAW8EPT9</accession>
<gene>
    <name evidence="1" type="ORF">J2W39_006117</name>
</gene>
<proteinExistence type="predicted"/>
<sequence length="368" mass="38846">MTKPLQGRVVLEAVSPRSSWGVRLAAAFAGRIAADLGAQVVCLQPAGEAALPDTNAAIEEASALHSFLSAGKNVVTGVGDDAALTLAREIAGGANALLGDDWLRNAAAEALGQKLAAGVPRAIVQVDMLPRQHAHEPPASEFTVEAESGLLDLVGDACREPVRLAGHQVAYSAGLAAYTGMVAAFCRRGPQPPVVRVSLLETALWLNWKNLATVSIGETPARRSGQAMSWPVVRCADGWVAVVYQPHEWETLRDTLGDPRLRDPRFGTPAGRASHASELAALFEGSLARLTRGEVNALAARHRLPLGVVQSVGELADDPHYRARSFVRSVASDAGSVSLPRLPVLWSGELFAPGRIPARGMQEEETLA</sequence>
<dbReference type="Gene3D" id="3.30.1540.10">
    <property type="entry name" value="formyl-coa transferase, domain 3"/>
    <property type="match status" value="1"/>
</dbReference>
<comment type="caution">
    <text evidence="1">The sequence shown here is derived from an EMBL/GenBank/DDBJ whole genome shotgun (WGS) entry which is preliminary data.</text>
</comment>
<reference evidence="1" key="1">
    <citation type="submission" date="2023-07" db="EMBL/GenBank/DDBJ databases">
        <title>Sorghum-associated microbial communities from plants grown in Nebraska, USA.</title>
        <authorList>
            <person name="Schachtman D."/>
        </authorList>
    </citation>
    <scope>NUCLEOTIDE SEQUENCE</scope>
    <source>
        <strain evidence="1">DS3315</strain>
    </source>
</reference>
<dbReference type="InterPro" id="IPR044855">
    <property type="entry name" value="CoA-Trfase_III_dom3_sf"/>
</dbReference>
<dbReference type="AlphaFoldDB" id="A0AAW8EPT9"/>
<name>A0AAW8EPT9_VARPD</name>
<dbReference type="InterPro" id="IPR003673">
    <property type="entry name" value="CoA-Trfase_fam_III"/>
</dbReference>
<dbReference type="SUPFAM" id="SSF89796">
    <property type="entry name" value="CoA-transferase family III (CaiB/BaiF)"/>
    <property type="match status" value="1"/>
</dbReference>
<evidence type="ECO:0000313" key="1">
    <source>
        <dbReference type="EMBL" id="MDP9974833.1"/>
    </source>
</evidence>
<dbReference type="GO" id="GO:0003824">
    <property type="term" value="F:catalytic activity"/>
    <property type="evidence" value="ECO:0007669"/>
    <property type="project" value="InterPro"/>
</dbReference>
<organism evidence="1 2">
    <name type="scientific">Variovorax paradoxus</name>
    <dbReference type="NCBI Taxonomy" id="34073"/>
    <lineage>
        <taxon>Bacteria</taxon>
        <taxon>Pseudomonadati</taxon>
        <taxon>Pseudomonadota</taxon>
        <taxon>Betaproteobacteria</taxon>
        <taxon>Burkholderiales</taxon>
        <taxon>Comamonadaceae</taxon>
        <taxon>Variovorax</taxon>
    </lineage>
</organism>
<dbReference type="EMBL" id="JAUSRV010000020">
    <property type="protein sequence ID" value="MDP9974833.1"/>
    <property type="molecule type" value="Genomic_DNA"/>
</dbReference>
<dbReference type="PANTHER" id="PTHR48228">
    <property type="entry name" value="SUCCINYL-COA--D-CITRAMALATE COA-TRANSFERASE"/>
    <property type="match status" value="1"/>
</dbReference>
<dbReference type="InterPro" id="IPR023606">
    <property type="entry name" value="CoA-Trfase_III_dom_1_sf"/>
</dbReference>
<protein>
    <submittedName>
        <fullName evidence="1">Crotonobetainyl-CoA:carnitine CoA-transferase CaiB-like acyl-CoA transferase</fullName>
    </submittedName>
</protein>
<dbReference type="Pfam" id="PF02515">
    <property type="entry name" value="CoA_transf_3"/>
    <property type="match status" value="1"/>
</dbReference>
<dbReference type="Proteomes" id="UP001224845">
    <property type="component" value="Unassembled WGS sequence"/>
</dbReference>
<dbReference type="Gene3D" id="3.40.50.10540">
    <property type="entry name" value="Crotonobetainyl-coa:carnitine coa-transferase, domain 1"/>
    <property type="match status" value="1"/>
</dbReference>
<dbReference type="RefSeq" id="WP_307596869.1">
    <property type="nucleotide sequence ID" value="NZ_JAUSRV010000020.1"/>
</dbReference>
<evidence type="ECO:0000313" key="2">
    <source>
        <dbReference type="Proteomes" id="UP001224845"/>
    </source>
</evidence>
<dbReference type="InterPro" id="IPR050509">
    <property type="entry name" value="CoA-transferase_III"/>
</dbReference>
<dbReference type="PANTHER" id="PTHR48228:SF5">
    <property type="entry name" value="ALPHA-METHYLACYL-COA RACEMASE"/>
    <property type="match status" value="1"/>
</dbReference>